<reference evidence="2" key="2">
    <citation type="submission" date="2021-08" db="EMBL/GenBank/DDBJ databases">
        <authorList>
            <person name="Gostincar C."/>
            <person name="Sun X."/>
            <person name="Song Z."/>
            <person name="Gunde-Cimerman N."/>
        </authorList>
    </citation>
    <scope>NUCLEOTIDE SEQUENCE</scope>
    <source>
        <strain evidence="2">EXF-8016</strain>
    </source>
</reference>
<dbReference type="Gene3D" id="1.10.540.10">
    <property type="entry name" value="Acyl-CoA dehydrogenase/oxidase, N-terminal domain"/>
    <property type="match status" value="1"/>
</dbReference>
<evidence type="ECO:0000256" key="1">
    <source>
        <dbReference type="ARBA" id="ARBA00023002"/>
    </source>
</evidence>
<keyword evidence="1" id="KW-0560">Oxidoreductase</keyword>
<dbReference type="InterPro" id="IPR037069">
    <property type="entry name" value="AcylCoA_DH/ox_N_sf"/>
</dbReference>
<dbReference type="GO" id="GO:0003995">
    <property type="term" value="F:acyl-CoA dehydrogenase activity"/>
    <property type="evidence" value="ECO:0007669"/>
    <property type="project" value="TreeGrafter"/>
</dbReference>
<dbReference type="Gene3D" id="2.40.110.10">
    <property type="entry name" value="Butyryl-CoA Dehydrogenase, subunit A, domain 2"/>
    <property type="match status" value="1"/>
</dbReference>
<dbReference type="AlphaFoldDB" id="A0A9P8K978"/>
<dbReference type="OrthoDB" id="434771at2759"/>
<reference evidence="2" key="1">
    <citation type="journal article" date="2021" name="J Fungi (Basel)">
        <title>Virulence traits and population genomics of the black yeast Aureobasidium melanogenum.</title>
        <authorList>
            <person name="Cernosa A."/>
            <person name="Sun X."/>
            <person name="Gostincar C."/>
            <person name="Fang C."/>
            <person name="Gunde-Cimerman N."/>
            <person name="Song Z."/>
        </authorList>
    </citation>
    <scope>NUCLEOTIDE SEQUENCE</scope>
    <source>
        <strain evidence="2">EXF-8016</strain>
    </source>
</reference>
<dbReference type="GO" id="GO:0005737">
    <property type="term" value="C:cytoplasm"/>
    <property type="evidence" value="ECO:0007669"/>
    <property type="project" value="TreeGrafter"/>
</dbReference>
<comment type="caution">
    <text evidence="2">The sequence shown here is derived from an EMBL/GenBank/DDBJ whole genome shotgun (WGS) entry which is preliminary data.</text>
</comment>
<gene>
    <name evidence="2" type="ORF">KCV03_g3683</name>
</gene>
<proteinExistence type="predicted"/>
<dbReference type="GO" id="GO:0050660">
    <property type="term" value="F:flavin adenine dinucleotide binding"/>
    <property type="evidence" value="ECO:0007669"/>
    <property type="project" value="InterPro"/>
</dbReference>
<sequence length="118" mass="13070">MTNRAARDTGNMGAFAKYGNQAQKDKWLKPLLEGEICSAFLMTEPDVASSDATNTTLDNRRKGNEYVPNGSRCLSSGAGDPCYKIYITMLRPKLLSFTHRDLDFISFQATVLIDNNIA</sequence>
<dbReference type="GO" id="GO:0033539">
    <property type="term" value="P:fatty acid beta-oxidation using acyl-CoA dehydrogenase"/>
    <property type="evidence" value="ECO:0007669"/>
    <property type="project" value="TreeGrafter"/>
</dbReference>
<dbReference type="SUPFAM" id="SSF56645">
    <property type="entry name" value="Acyl-CoA dehydrogenase NM domain-like"/>
    <property type="match status" value="1"/>
</dbReference>
<dbReference type="InterPro" id="IPR050741">
    <property type="entry name" value="Acyl-CoA_dehydrogenase"/>
</dbReference>
<dbReference type="PANTHER" id="PTHR48083">
    <property type="entry name" value="MEDIUM-CHAIN SPECIFIC ACYL-COA DEHYDROGENASE, MITOCHONDRIAL-RELATED"/>
    <property type="match status" value="1"/>
</dbReference>
<dbReference type="InterPro" id="IPR046373">
    <property type="entry name" value="Acyl-CoA_Oxase/DH_mid-dom_sf"/>
</dbReference>
<dbReference type="InterPro" id="IPR009100">
    <property type="entry name" value="AcylCoA_DH/oxidase_NM_dom_sf"/>
</dbReference>
<evidence type="ECO:0000313" key="3">
    <source>
        <dbReference type="Proteomes" id="UP000767238"/>
    </source>
</evidence>
<protein>
    <submittedName>
        <fullName evidence="2">Uncharacterized protein</fullName>
    </submittedName>
</protein>
<accession>A0A9P8K978</accession>
<dbReference type="EMBL" id="JAHFYH010000020">
    <property type="protein sequence ID" value="KAH0224252.1"/>
    <property type="molecule type" value="Genomic_DNA"/>
</dbReference>
<name>A0A9P8K978_AURME</name>
<organism evidence="2 3">
    <name type="scientific">Aureobasidium melanogenum</name>
    <name type="common">Aureobasidium pullulans var. melanogenum</name>
    <dbReference type="NCBI Taxonomy" id="46634"/>
    <lineage>
        <taxon>Eukaryota</taxon>
        <taxon>Fungi</taxon>
        <taxon>Dikarya</taxon>
        <taxon>Ascomycota</taxon>
        <taxon>Pezizomycotina</taxon>
        <taxon>Dothideomycetes</taxon>
        <taxon>Dothideomycetidae</taxon>
        <taxon>Dothideales</taxon>
        <taxon>Saccotheciaceae</taxon>
        <taxon>Aureobasidium</taxon>
    </lineage>
</organism>
<evidence type="ECO:0000313" key="2">
    <source>
        <dbReference type="EMBL" id="KAH0224252.1"/>
    </source>
</evidence>
<dbReference type="Proteomes" id="UP000767238">
    <property type="component" value="Unassembled WGS sequence"/>
</dbReference>
<feature type="non-terminal residue" evidence="2">
    <location>
        <position position="118"/>
    </location>
</feature>
<dbReference type="PANTHER" id="PTHR48083:SF13">
    <property type="entry name" value="ACYL-COA DEHYDROGENASE FAMILY MEMBER 11"/>
    <property type="match status" value="1"/>
</dbReference>